<dbReference type="InterPro" id="IPR029058">
    <property type="entry name" value="AB_hydrolase_fold"/>
</dbReference>
<dbReference type="InterPro" id="IPR051044">
    <property type="entry name" value="MAG_DAG_Lipase"/>
</dbReference>
<dbReference type="GO" id="GO:0052689">
    <property type="term" value="F:carboxylic ester hydrolase activity"/>
    <property type="evidence" value="ECO:0007669"/>
    <property type="project" value="InterPro"/>
</dbReference>
<dbReference type="Gene3D" id="3.40.50.1820">
    <property type="entry name" value="alpha/beta hydrolase"/>
    <property type="match status" value="1"/>
</dbReference>
<sequence>MPLLPGADPYSHEGGRVGALLLHGFTGQPLSVKPWGQHLAAAGLSVEVPRLPGHGTRWQDLNLTTWHDWYAEADRAFTSLTATCDSVFVMGLSMGGSLALRLAEQRADQVAGLVLVNPAVHSERPDRFVLPLIRRVIPSFPGIVNDIKKEGADEGGYPRLPLKAAHSLTRLWSAVKADIAMVTSPLLLFRSTEDHVVEPSNAAWILANVASADTHEVLLPHSYHVATLDNDADMIFSGSVDFVRRIAPGA</sequence>
<dbReference type="PANTHER" id="PTHR11614">
    <property type="entry name" value="PHOSPHOLIPASE-RELATED"/>
    <property type="match status" value="1"/>
</dbReference>
<dbReference type="Pfam" id="PF12146">
    <property type="entry name" value="Hydrolase_4"/>
    <property type="match status" value="1"/>
</dbReference>
<dbReference type="PIRSF" id="PIRSF017388">
    <property type="entry name" value="Esterase_lipase"/>
    <property type="match status" value="1"/>
</dbReference>
<dbReference type="SUPFAM" id="SSF53474">
    <property type="entry name" value="alpha/beta-Hydrolases"/>
    <property type="match status" value="1"/>
</dbReference>
<gene>
    <name evidence="2" type="ORF">UFOPK3992_00299</name>
</gene>
<dbReference type="InterPro" id="IPR012354">
    <property type="entry name" value="Esterase_lipase"/>
</dbReference>
<evidence type="ECO:0000313" key="2">
    <source>
        <dbReference type="EMBL" id="CAB4995047.1"/>
    </source>
</evidence>
<feature type="domain" description="Serine aminopeptidase S33" evidence="1">
    <location>
        <begin position="20"/>
        <end position="229"/>
    </location>
</feature>
<protein>
    <submittedName>
        <fullName evidence="2">Unannotated protein</fullName>
    </submittedName>
</protein>
<accession>A0A6J7NPN3</accession>
<reference evidence="2" key="1">
    <citation type="submission" date="2020-05" db="EMBL/GenBank/DDBJ databases">
        <authorList>
            <person name="Chiriac C."/>
            <person name="Salcher M."/>
            <person name="Ghai R."/>
            <person name="Kavagutti S V."/>
        </authorList>
    </citation>
    <scope>NUCLEOTIDE SEQUENCE</scope>
</reference>
<proteinExistence type="predicted"/>
<dbReference type="InterPro" id="IPR022742">
    <property type="entry name" value="Hydrolase_4"/>
</dbReference>
<organism evidence="2">
    <name type="scientific">freshwater metagenome</name>
    <dbReference type="NCBI Taxonomy" id="449393"/>
    <lineage>
        <taxon>unclassified sequences</taxon>
        <taxon>metagenomes</taxon>
        <taxon>ecological metagenomes</taxon>
    </lineage>
</organism>
<dbReference type="AlphaFoldDB" id="A0A6J7NPN3"/>
<evidence type="ECO:0000259" key="1">
    <source>
        <dbReference type="Pfam" id="PF12146"/>
    </source>
</evidence>
<dbReference type="EMBL" id="CAFBOZ010000027">
    <property type="protein sequence ID" value="CAB4995047.1"/>
    <property type="molecule type" value="Genomic_DNA"/>
</dbReference>
<name>A0A6J7NPN3_9ZZZZ</name>